<comment type="cofactor">
    <cofactor evidence="1">
        <name>FMN</name>
        <dbReference type="ChEBI" id="CHEBI:58210"/>
    </cofactor>
</comment>
<keyword evidence="2" id="KW-0285">Flavoprotein</keyword>
<keyword evidence="3" id="KW-0288">FMN</keyword>
<accession>A0A2P5HLI1</accession>
<dbReference type="SUPFAM" id="SSF50475">
    <property type="entry name" value="FMN-binding split barrel"/>
    <property type="match status" value="1"/>
</dbReference>
<proteinExistence type="inferred from homology"/>
<evidence type="ECO:0000313" key="8">
    <source>
        <dbReference type="Proteomes" id="UP000094444"/>
    </source>
</evidence>
<dbReference type="InterPro" id="IPR012349">
    <property type="entry name" value="Split_barrel_FMN-bd"/>
</dbReference>
<dbReference type="PANTHER" id="PTHR33798">
    <property type="entry name" value="FLAVOPROTEIN OXYGENASE"/>
    <property type="match status" value="1"/>
</dbReference>
<dbReference type="PANTHER" id="PTHR33798:SF5">
    <property type="entry name" value="FLAVIN REDUCTASE LIKE DOMAIN-CONTAINING PROTEIN"/>
    <property type="match status" value="1"/>
</dbReference>
<dbReference type="GO" id="GO:0010181">
    <property type="term" value="F:FMN binding"/>
    <property type="evidence" value="ECO:0007669"/>
    <property type="project" value="InterPro"/>
</dbReference>
<dbReference type="Pfam" id="PF01613">
    <property type="entry name" value="Flavin_Reduct"/>
    <property type="match status" value="1"/>
</dbReference>
<feature type="region of interest" description="Disordered" evidence="5">
    <location>
        <begin position="1"/>
        <end position="82"/>
    </location>
</feature>
<feature type="compositionally biased region" description="Low complexity" evidence="5">
    <location>
        <begin position="21"/>
        <end position="43"/>
    </location>
</feature>
<comment type="similarity">
    <text evidence="4">Belongs to the flavoredoxin family.</text>
</comment>
<feature type="compositionally biased region" description="Basic and acidic residues" evidence="5">
    <location>
        <begin position="60"/>
        <end position="82"/>
    </location>
</feature>
<organism evidence="7 8">
    <name type="scientific">Diaporthe helianthi</name>
    <dbReference type="NCBI Taxonomy" id="158607"/>
    <lineage>
        <taxon>Eukaryota</taxon>
        <taxon>Fungi</taxon>
        <taxon>Dikarya</taxon>
        <taxon>Ascomycota</taxon>
        <taxon>Pezizomycotina</taxon>
        <taxon>Sordariomycetes</taxon>
        <taxon>Sordariomycetidae</taxon>
        <taxon>Diaporthales</taxon>
        <taxon>Diaporthaceae</taxon>
        <taxon>Diaporthe</taxon>
    </lineage>
</organism>
<feature type="domain" description="Flavin reductase like" evidence="6">
    <location>
        <begin position="145"/>
        <end position="298"/>
    </location>
</feature>
<evidence type="ECO:0000256" key="1">
    <source>
        <dbReference type="ARBA" id="ARBA00001917"/>
    </source>
</evidence>
<evidence type="ECO:0000256" key="3">
    <source>
        <dbReference type="ARBA" id="ARBA00022643"/>
    </source>
</evidence>
<dbReference type="InParanoid" id="A0A2P5HLI1"/>
<evidence type="ECO:0000256" key="2">
    <source>
        <dbReference type="ARBA" id="ARBA00022630"/>
    </source>
</evidence>
<protein>
    <submittedName>
        <fullName evidence="7">Flavoprotein oxygenase</fullName>
    </submittedName>
</protein>
<keyword evidence="8" id="KW-1185">Reference proteome</keyword>
<dbReference type="OrthoDB" id="10250990at2759"/>
<name>A0A2P5HLI1_DIAHE</name>
<reference evidence="7" key="1">
    <citation type="submission" date="2017-09" db="EMBL/GenBank/DDBJ databases">
        <title>Polyketide synthases of a Diaporthe helianthi virulent isolate.</title>
        <authorList>
            <person name="Baroncelli R."/>
        </authorList>
    </citation>
    <scope>NUCLEOTIDE SEQUENCE [LARGE SCALE GENOMIC DNA]</scope>
    <source>
        <strain evidence="7">7/96</strain>
    </source>
</reference>
<sequence length="364" mass="40182">MQLRLTASSSRSLNHHHLRRLSPITTTTSSTTFSTTYSSSSATPRHHHRRPFSSSPATLKMKESDIKRNPHPDFKKVEASRPAWTRDTDGGFKYTQTASPAWKFGSGANDLATDDQKHKQHVTIDPYAEGRAPVNNYKLLISAVVPRPIAFVSTVSPDGKKTNLAPYSYFQVVSHDPPLFVIGFASSLDGAAAAKHTLHNLAETRECTINIISEHFIEAANSTSINAPFGSSEWAVSGLTPAYDCETVRPARVKEAVFSVEAKLESLREFESRSKPGTKHATMAVVEGTRFWVREDAINEDRNLIDPSVLRPISRLGGITYGRTIEGFELLRPDFNKDLGGPEAYEKLQAESGAKDDSRAEEKI</sequence>
<evidence type="ECO:0000256" key="4">
    <source>
        <dbReference type="ARBA" id="ARBA00038054"/>
    </source>
</evidence>
<feature type="region of interest" description="Disordered" evidence="5">
    <location>
        <begin position="342"/>
        <end position="364"/>
    </location>
</feature>
<evidence type="ECO:0000313" key="7">
    <source>
        <dbReference type="EMBL" id="POS71104.1"/>
    </source>
</evidence>
<dbReference type="Gene3D" id="2.30.110.10">
    <property type="entry name" value="Electron Transport, Fmn-binding Protein, Chain A"/>
    <property type="match status" value="1"/>
</dbReference>
<dbReference type="InterPro" id="IPR002563">
    <property type="entry name" value="Flavin_Rdtase-like_dom"/>
</dbReference>
<dbReference type="AlphaFoldDB" id="A0A2P5HLI1"/>
<evidence type="ECO:0000256" key="5">
    <source>
        <dbReference type="SAM" id="MobiDB-lite"/>
    </source>
</evidence>
<comment type="caution">
    <text evidence="7">The sequence shown here is derived from an EMBL/GenBank/DDBJ whole genome shotgun (WGS) entry which is preliminary data.</text>
</comment>
<dbReference type="EMBL" id="MAVT02001375">
    <property type="protein sequence ID" value="POS71104.1"/>
    <property type="molecule type" value="Genomic_DNA"/>
</dbReference>
<gene>
    <name evidence="7" type="ORF">DHEL01_v210501</name>
</gene>
<evidence type="ECO:0000259" key="6">
    <source>
        <dbReference type="Pfam" id="PF01613"/>
    </source>
</evidence>
<dbReference type="Proteomes" id="UP000094444">
    <property type="component" value="Unassembled WGS sequence"/>
</dbReference>
<feature type="compositionally biased region" description="Basic and acidic residues" evidence="5">
    <location>
        <begin position="344"/>
        <end position="364"/>
    </location>
</feature>